<reference evidence="2 3" key="1">
    <citation type="journal article" date="2018" name="Cell">
        <title>The Chara Genome: Secondary Complexity and Implications for Plant Terrestrialization.</title>
        <authorList>
            <person name="Nishiyama T."/>
            <person name="Sakayama H."/>
            <person name="Vries J.D."/>
            <person name="Buschmann H."/>
            <person name="Saint-Marcoux D."/>
            <person name="Ullrich K.K."/>
            <person name="Haas F.B."/>
            <person name="Vanderstraeten L."/>
            <person name="Becker D."/>
            <person name="Lang D."/>
            <person name="Vosolsobe S."/>
            <person name="Rombauts S."/>
            <person name="Wilhelmsson P.K.I."/>
            <person name="Janitza P."/>
            <person name="Kern R."/>
            <person name="Heyl A."/>
            <person name="Rumpler F."/>
            <person name="Villalobos L.I.A.C."/>
            <person name="Clay J.M."/>
            <person name="Skokan R."/>
            <person name="Toyoda A."/>
            <person name="Suzuki Y."/>
            <person name="Kagoshima H."/>
            <person name="Schijlen E."/>
            <person name="Tajeshwar N."/>
            <person name="Catarino B."/>
            <person name="Hetherington A.J."/>
            <person name="Saltykova A."/>
            <person name="Bonnot C."/>
            <person name="Breuninger H."/>
            <person name="Symeonidi A."/>
            <person name="Radhakrishnan G.V."/>
            <person name="Van Nieuwerburgh F."/>
            <person name="Deforce D."/>
            <person name="Chang C."/>
            <person name="Karol K.G."/>
            <person name="Hedrich R."/>
            <person name="Ulvskov P."/>
            <person name="Glockner G."/>
            <person name="Delwiche C.F."/>
            <person name="Petrasek J."/>
            <person name="Van de Peer Y."/>
            <person name="Friml J."/>
            <person name="Beilby M."/>
            <person name="Dolan L."/>
            <person name="Kohara Y."/>
            <person name="Sugano S."/>
            <person name="Fujiyama A."/>
            <person name="Delaux P.-M."/>
            <person name="Quint M."/>
            <person name="TheiBen G."/>
            <person name="Hagemann M."/>
            <person name="Harholt J."/>
            <person name="Dunand C."/>
            <person name="Zachgo S."/>
            <person name="Langdale J."/>
            <person name="Maumus F."/>
            <person name="Straeten D.V.D."/>
            <person name="Gould S.B."/>
            <person name="Rensing S.A."/>
        </authorList>
    </citation>
    <scope>NUCLEOTIDE SEQUENCE [LARGE SCALE GENOMIC DNA]</scope>
    <source>
        <strain evidence="2 3">S276</strain>
    </source>
</reference>
<organism evidence="2 3">
    <name type="scientific">Chara braunii</name>
    <name type="common">Braun's stonewort</name>
    <dbReference type="NCBI Taxonomy" id="69332"/>
    <lineage>
        <taxon>Eukaryota</taxon>
        <taxon>Viridiplantae</taxon>
        <taxon>Streptophyta</taxon>
        <taxon>Charophyceae</taxon>
        <taxon>Charales</taxon>
        <taxon>Characeae</taxon>
        <taxon>Chara</taxon>
    </lineage>
</organism>
<protein>
    <submittedName>
        <fullName evidence="2">Uncharacterized protein</fullName>
    </submittedName>
</protein>
<dbReference type="Proteomes" id="UP000265515">
    <property type="component" value="Unassembled WGS sequence"/>
</dbReference>
<accession>A0A388JU63</accession>
<evidence type="ECO:0000256" key="1">
    <source>
        <dbReference type="SAM" id="MobiDB-lite"/>
    </source>
</evidence>
<sequence>MHMWSCAFQTKRNWAVHEDIHTKKHNQLVSEKAVQLVEITANVRLTEYRRARCGYVLPWQRDEGMLDCPAKLEVEPVRTGTRRGMTEEEIAQQVALITRYPIGDSAPHSADAVFGRRACIFRPYPREDDSDEEPIPEAANDPALRIPREIDETHDDPNDEETRTHTAQRVADLADREMLGGDKDFWRPFGEVATTGDMRDHRVRGSHAGMIQTEARMTTPAPTRRVHAATSSSESCTTIARGEGTINNTCGGGGGSSGGGCSSSSNSNSGGGGGSSGEVDNSGGRGGGASAAAVEEEVAAAEEEIAAAAQMSDVAMQREQVNRAPIFQAQMQRDGEDDAEGGATVKERLMQQFMTEELDPVAARITPGVARGLGMSDSEMGTHFD</sequence>
<feature type="region of interest" description="Disordered" evidence="1">
    <location>
        <begin position="124"/>
        <end position="165"/>
    </location>
</feature>
<dbReference type="EMBL" id="BFEA01000019">
    <property type="protein sequence ID" value="GBG61346.1"/>
    <property type="molecule type" value="Genomic_DNA"/>
</dbReference>
<name>A0A388JU63_CHABU</name>
<dbReference type="AlphaFoldDB" id="A0A388JU63"/>
<feature type="region of interest" description="Disordered" evidence="1">
    <location>
        <begin position="217"/>
        <end position="240"/>
    </location>
</feature>
<keyword evidence="3" id="KW-1185">Reference proteome</keyword>
<comment type="caution">
    <text evidence="2">The sequence shown here is derived from an EMBL/GenBank/DDBJ whole genome shotgun (WGS) entry which is preliminary data.</text>
</comment>
<gene>
    <name evidence="2" type="ORF">CBR_g20379</name>
</gene>
<evidence type="ECO:0000313" key="3">
    <source>
        <dbReference type="Proteomes" id="UP000265515"/>
    </source>
</evidence>
<feature type="region of interest" description="Disordered" evidence="1">
    <location>
        <begin position="253"/>
        <end position="296"/>
    </location>
</feature>
<dbReference type="Gramene" id="GBG61346">
    <property type="protein sequence ID" value="GBG61346"/>
    <property type="gene ID" value="CBR_g20379"/>
</dbReference>
<feature type="compositionally biased region" description="Polar residues" evidence="1">
    <location>
        <begin position="229"/>
        <end position="238"/>
    </location>
</feature>
<proteinExistence type="predicted"/>
<evidence type="ECO:0000313" key="2">
    <source>
        <dbReference type="EMBL" id="GBG61346.1"/>
    </source>
</evidence>